<comment type="caution">
    <text evidence="2">The sequence shown here is derived from an EMBL/GenBank/DDBJ whole genome shotgun (WGS) entry which is preliminary data.</text>
</comment>
<feature type="region of interest" description="Disordered" evidence="1">
    <location>
        <begin position="1"/>
        <end position="38"/>
    </location>
</feature>
<proteinExistence type="predicted"/>
<organism evidence="2 3">
    <name type="scientific">Macrolepiota fuliginosa MF-IS2</name>
    <dbReference type="NCBI Taxonomy" id="1400762"/>
    <lineage>
        <taxon>Eukaryota</taxon>
        <taxon>Fungi</taxon>
        <taxon>Dikarya</taxon>
        <taxon>Basidiomycota</taxon>
        <taxon>Agaricomycotina</taxon>
        <taxon>Agaricomycetes</taxon>
        <taxon>Agaricomycetidae</taxon>
        <taxon>Agaricales</taxon>
        <taxon>Agaricineae</taxon>
        <taxon>Agaricaceae</taxon>
        <taxon>Macrolepiota</taxon>
    </lineage>
</organism>
<evidence type="ECO:0000256" key="1">
    <source>
        <dbReference type="SAM" id="MobiDB-lite"/>
    </source>
</evidence>
<keyword evidence="3" id="KW-1185">Reference proteome</keyword>
<evidence type="ECO:0000313" key="2">
    <source>
        <dbReference type="EMBL" id="KAF9445401.1"/>
    </source>
</evidence>
<reference evidence="2" key="1">
    <citation type="submission" date="2020-11" db="EMBL/GenBank/DDBJ databases">
        <authorList>
            <consortium name="DOE Joint Genome Institute"/>
            <person name="Ahrendt S."/>
            <person name="Riley R."/>
            <person name="Andreopoulos W."/>
            <person name="Labutti K."/>
            <person name="Pangilinan J."/>
            <person name="Ruiz-Duenas F.J."/>
            <person name="Barrasa J.M."/>
            <person name="Sanchez-Garcia M."/>
            <person name="Camarero S."/>
            <person name="Miyauchi S."/>
            <person name="Serrano A."/>
            <person name="Linde D."/>
            <person name="Babiker R."/>
            <person name="Drula E."/>
            <person name="Ayuso-Fernandez I."/>
            <person name="Pacheco R."/>
            <person name="Padilla G."/>
            <person name="Ferreira P."/>
            <person name="Barriuso J."/>
            <person name="Kellner H."/>
            <person name="Castanera R."/>
            <person name="Alfaro M."/>
            <person name="Ramirez L."/>
            <person name="Pisabarro A.G."/>
            <person name="Kuo A."/>
            <person name="Tritt A."/>
            <person name="Lipzen A."/>
            <person name="He G."/>
            <person name="Yan M."/>
            <person name="Ng V."/>
            <person name="Cullen D."/>
            <person name="Martin F."/>
            <person name="Rosso M.-N."/>
            <person name="Henrissat B."/>
            <person name="Hibbett D."/>
            <person name="Martinez A.T."/>
            <person name="Grigoriev I.V."/>
        </authorList>
    </citation>
    <scope>NUCLEOTIDE SEQUENCE</scope>
    <source>
        <strain evidence="2">MF-IS2</strain>
    </source>
</reference>
<dbReference type="AlphaFoldDB" id="A0A9P6BYQ4"/>
<dbReference type="EMBL" id="MU151303">
    <property type="protein sequence ID" value="KAF9445401.1"/>
    <property type="molecule type" value="Genomic_DNA"/>
</dbReference>
<name>A0A9P6BYQ4_9AGAR</name>
<accession>A0A9P6BYQ4</accession>
<protein>
    <submittedName>
        <fullName evidence="2">Uncharacterized protein</fullName>
    </submittedName>
</protein>
<sequence>MSEQQTTPPPIQSLPLTRDEFSEIPVTERPIDHPALGDRIPFTLRSGMPAMIFTHYSASKVSQKDKWLPSWP</sequence>
<evidence type="ECO:0000313" key="3">
    <source>
        <dbReference type="Proteomes" id="UP000807342"/>
    </source>
</evidence>
<dbReference type="Proteomes" id="UP000807342">
    <property type="component" value="Unassembled WGS sequence"/>
</dbReference>
<gene>
    <name evidence="2" type="ORF">P691DRAFT_271009</name>
</gene>